<keyword evidence="2" id="KW-0732">Signal</keyword>
<accession>A0AAW9R780</accession>
<evidence type="ECO:0000313" key="3">
    <source>
        <dbReference type="EMBL" id="MEJ1249514.1"/>
    </source>
</evidence>
<evidence type="ECO:0000313" key="4">
    <source>
        <dbReference type="Proteomes" id="UP001364472"/>
    </source>
</evidence>
<reference evidence="3 4" key="1">
    <citation type="journal article" date="2016" name="Antonie Van Leeuwenhoek">
        <title>Denitratimonas tolerans gen. nov., sp. nov., a denitrifying bacterium isolated from a bioreactor for tannery wastewater treatment.</title>
        <authorList>
            <person name="Han S.I."/>
            <person name="Kim J.O."/>
            <person name="Lee Y.R."/>
            <person name="Ekpeghere K.I."/>
            <person name="Koh S.C."/>
            <person name="Whang K.S."/>
        </authorList>
    </citation>
    <scope>NUCLEOTIDE SEQUENCE [LARGE SCALE GENOMIC DNA]</scope>
    <source>
        <strain evidence="3 4">KACC 17565</strain>
    </source>
</reference>
<comment type="caution">
    <text evidence="3">The sequence shown here is derived from an EMBL/GenBank/DDBJ whole genome shotgun (WGS) entry which is preliminary data.</text>
</comment>
<proteinExistence type="predicted"/>
<name>A0AAW9R780_9GAMM</name>
<dbReference type="RefSeq" id="WP_337335228.1">
    <property type="nucleotide sequence ID" value="NZ_JBBDHC010000008.1"/>
</dbReference>
<gene>
    <name evidence="3" type="ORF">WB794_07500</name>
</gene>
<feature type="region of interest" description="Disordered" evidence="1">
    <location>
        <begin position="99"/>
        <end position="129"/>
    </location>
</feature>
<dbReference type="Proteomes" id="UP001364472">
    <property type="component" value="Unassembled WGS sequence"/>
</dbReference>
<sequence length="181" mass="19768">MKRFHVAALALLLALPIIAHAQIQVPPADELGAIAWNSMAARSGEQALPALRRSSTERTIHAPAPGGTLSITFDAHAGDAVWTLRSYSWHRDASLNEEMAATEPGNTTSDSGEPENPDPHPPTHQATQGDKITNVFQLGQWRYTIKYSYSVRDGVLGWHVDSIESIYSPTPPPGPIYHQEK</sequence>
<evidence type="ECO:0000256" key="2">
    <source>
        <dbReference type="SAM" id="SignalP"/>
    </source>
</evidence>
<protein>
    <submittedName>
        <fullName evidence="3">Uncharacterized protein</fullName>
    </submittedName>
</protein>
<organism evidence="3 4">
    <name type="scientific">Denitratimonas tolerans</name>
    <dbReference type="NCBI Taxonomy" id="1338420"/>
    <lineage>
        <taxon>Bacteria</taxon>
        <taxon>Pseudomonadati</taxon>
        <taxon>Pseudomonadota</taxon>
        <taxon>Gammaproteobacteria</taxon>
        <taxon>Lysobacterales</taxon>
        <taxon>Lysobacteraceae</taxon>
        <taxon>Denitratimonas</taxon>
    </lineage>
</organism>
<dbReference type="AlphaFoldDB" id="A0AAW9R780"/>
<evidence type="ECO:0000256" key="1">
    <source>
        <dbReference type="SAM" id="MobiDB-lite"/>
    </source>
</evidence>
<feature type="chain" id="PRO_5043948165" evidence="2">
    <location>
        <begin position="22"/>
        <end position="181"/>
    </location>
</feature>
<dbReference type="EMBL" id="JBBDHC010000008">
    <property type="protein sequence ID" value="MEJ1249514.1"/>
    <property type="molecule type" value="Genomic_DNA"/>
</dbReference>
<feature type="signal peptide" evidence="2">
    <location>
        <begin position="1"/>
        <end position="21"/>
    </location>
</feature>
<keyword evidence="4" id="KW-1185">Reference proteome</keyword>